<keyword evidence="1" id="KW-0732">Signal</keyword>
<dbReference type="CDD" id="cd16325">
    <property type="entry name" value="LolA"/>
    <property type="match status" value="1"/>
</dbReference>
<organism evidence="2 3">
    <name type="scientific">Nitrosomonas oligotropha</name>
    <dbReference type="NCBI Taxonomy" id="42354"/>
    <lineage>
        <taxon>Bacteria</taxon>
        <taxon>Pseudomonadati</taxon>
        <taxon>Pseudomonadota</taxon>
        <taxon>Betaproteobacteria</taxon>
        <taxon>Nitrosomonadales</taxon>
        <taxon>Nitrosomonadaceae</taxon>
        <taxon>Nitrosomonas</taxon>
    </lineage>
</organism>
<dbReference type="SUPFAM" id="SSF89392">
    <property type="entry name" value="Prokaryotic lipoproteins and lipoprotein localization factors"/>
    <property type="match status" value="1"/>
</dbReference>
<name>A0A5C7VP18_9PROT</name>
<proteinExistence type="predicted"/>
<evidence type="ECO:0000256" key="1">
    <source>
        <dbReference type="ARBA" id="ARBA00022729"/>
    </source>
</evidence>
<dbReference type="Gene3D" id="2.50.20.10">
    <property type="entry name" value="Lipoprotein localisation LolA/LolB/LppX"/>
    <property type="match status" value="1"/>
</dbReference>
<dbReference type="EMBL" id="SSFX01000106">
    <property type="protein sequence ID" value="TXI26263.1"/>
    <property type="molecule type" value="Genomic_DNA"/>
</dbReference>
<sequence length="194" mass="21933">MSHYQYWFAGFLLLLGSNIQAQVEADRINLHQLMQFMAKHKEIHATFVENKYIKGVDVPLESSGDLMFIAPSTMVRNTLQPKPEMLELTGNTVTVERMGRKHSLQIDDYPEISLHFEGVRALLAGDVERLTHLYSVGLTGTLVDWKLVLNPLRQGTALKSLNLNGSHDSVKSVEVHLEDGDYSIMQVSRKDLNE</sequence>
<dbReference type="Pfam" id="PF19574">
    <property type="entry name" value="LolA_3"/>
    <property type="match status" value="1"/>
</dbReference>
<comment type="caution">
    <text evidence="2">The sequence shown here is derived from an EMBL/GenBank/DDBJ whole genome shotgun (WGS) entry which is preliminary data.</text>
</comment>
<dbReference type="InterPro" id="IPR029046">
    <property type="entry name" value="LolA/LolB/LppX"/>
</dbReference>
<gene>
    <name evidence="2" type="ORF">E6Q60_12915</name>
</gene>
<evidence type="ECO:0000313" key="3">
    <source>
        <dbReference type="Proteomes" id="UP000321055"/>
    </source>
</evidence>
<reference evidence="2 3" key="1">
    <citation type="submission" date="2018-09" db="EMBL/GenBank/DDBJ databases">
        <title>Metagenome Assembled Genomes from an Advanced Water Purification Facility.</title>
        <authorList>
            <person name="Stamps B.W."/>
            <person name="Spear J.R."/>
        </authorList>
    </citation>
    <scope>NUCLEOTIDE SEQUENCE [LARGE SCALE GENOMIC DNA]</scope>
    <source>
        <strain evidence="2">Bin_54_1</strain>
    </source>
</reference>
<accession>A0A5C7VP18</accession>
<protein>
    <submittedName>
        <fullName evidence="2">Outer membrane lipoprotein carrier protein LolA</fullName>
    </submittedName>
</protein>
<dbReference type="InterPro" id="IPR004564">
    <property type="entry name" value="OM_lipoprot_carrier_LolA-like"/>
</dbReference>
<evidence type="ECO:0000313" key="2">
    <source>
        <dbReference type="EMBL" id="TXI26263.1"/>
    </source>
</evidence>
<dbReference type="AlphaFoldDB" id="A0A5C7VP18"/>
<dbReference type="Proteomes" id="UP000321055">
    <property type="component" value="Unassembled WGS sequence"/>
</dbReference>
<keyword evidence="2" id="KW-0449">Lipoprotein</keyword>